<sequence>MLPQGSLSFCSGGACDRAEPYWKRLGGLFSNKDIDFCLLFARRPLLVPGAPVSDSKATYARERRSRRIGFMSVFRHGRYVGRANRFQPHRTPVERRKCTAARQFDQLHESFERHAGDNAHRRIAEEILRAQPRRIAAIDLVDTQFAPIVTRLRWNQRTVKRDGQNLLGGIVIGRTGMPLVGRAFLSVTTSR</sequence>
<keyword evidence="2" id="KW-1185">Reference proteome</keyword>
<organism evidence="1 2">
    <name type="scientific">Paraburkholderia susongensis</name>
    <dbReference type="NCBI Taxonomy" id="1515439"/>
    <lineage>
        <taxon>Bacteria</taxon>
        <taxon>Pseudomonadati</taxon>
        <taxon>Pseudomonadota</taxon>
        <taxon>Betaproteobacteria</taxon>
        <taxon>Burkholderiales</taxon>
        <taxon>Burkholderiaceae</taxon>
        <taxon>Paraburkholderia</taxon>
    </lineage>
</organism>
<dbReference type="EMBL" id="FXAT01000013">
    <property type="protein sequence ID" value="SMG59638.1"/>
    <property type="molecule type" value="Genomic_DNA"/>
</dbReference>
<dbReference type="Proteomes" id="UP000193228">
    <property type="component" value="Unassembled WGS sequence"/>
</dbReference>
<accession>A0A1X7M0E0</accession>
<protein>
    <submittedName>
        <fullName evidence="1">Uncharacterized protein</fullName>
    </submittedName>
</protein>
<gene>
    <name evidence="1" type="ORF">SAMN06265784_113151</name>
</gene>
<dbReference type="AlphaFoldDB" id="A0A1X7M0E0"/>
<name>A0A1X7M0E0_9BURK</name>
<reference evidence="2" key="1">
    <citation type="submission" date="2017-04" db="EMBL/GenBank/DDBJ databases">
        <authorList>
            <person name="Varghese N."/>
            <person name="Submissions S."/>
        </authorList>
    </citation>
    <scope>NUCLEOTIDE SEQUENCE [LARGE SCALE GENOMIC DNA]</scope>
    <source>
        <strain evidence="2">LMG 29540</strain>
    </source>
</reference>
<evidence type="ECO:0000313" key="2">
    <source>
        <dbReference type="Proteomes" id="UP000193228"/>
    </source>
</evidence>
<evidence type="ECO:0000313" key="1">
    <source>
        <dbReference type="EMBL" id="SMG59638.1"/>
    </source>
</evidence>
<proteinExistence type="predicted"/>